<dbReference type="Pfam" id="PF13439">
    <property type="entry name" value="Glyco_transf_4"/>
    <property type="match status" value="1"/>
</dbReference>
<proteinExistence type="predicted"/>
<dbReference type="RefSeq" id="WP_006594793.1">
    <property type="nucleotide sequence ID" value="NZ_BAHD01000119.1"/>
</dbReference>
<dbReference type="EMBL" id="BAHD01000119">
    <property type="protein sequence ID" value="GAB98261.1"/>
    <property type="molecule type" value="Genomic_DNA"/>
</dbReference>
<evidence type="ECO:0000256" key="1">
    <source>
        <dbReference type="ARBA" id="ARBA00022676"/>
    </source>
</evidence>
<dbReference type="PANTHER" id="PTHR46401">
    <property type="entry name" value="GLYCOSYLTRANSFERASE WBBK-RELATED"/>
    <property type="match status" value="1"/>
</dbReference>
<sequence>MDAETTLDVPRLRIALLSYRSKPHCGGQGVYVRHLSRELAALGHEVTVFSGQPYPVLDRLDAGVTLRPVPSLDLYREPDPFRLPRPREYRDAIDVLEVATMLTAGFPEPRTFSLRAARALRAAADAGAEFDVVHDNQTLGDGMLRIQRDWPLVTTIHHPISQDRRTDLAAARGWRRLTLRRWYGFVRMQARVARQLQHVLTVSRSSARDIAIDFGVDPAALTVVPLGVETDVFTPQAHPGPRVEGRVVAMASADTPLKGIDTLLRAVALAPQVQEVVLVATPGETTRRLIAELGVGERVRFVSGLADAELAALLASAQVACVPSRYEGFSLPAVEMMACGTAIVASRAGALPEVLGDDGSCAQLVPPGDVEALRAALVALLADPARRAAMGTAGRQRALARYSWPAVARATVAAYRRAMAQHPNGPGPTDSGRPADQPARDERKPLRAHR</sequence>
<reference evidence="6 7" key="1">
    <citation type="submission" date="2012-08" db="EMBL/GenBank/DDBJ databases">
        <title>Whole genome shotgun sequence of Kineosphaera limosa NBRC 100340.</title>
        <authorList>
            <person name="Yoshida I."/>
            <person name="Isaki S."/>
            <person name="Hosoyama A."/>
            <person name="Tsuchikane K."/>
            <person name="Katsumata H."/>
            <person name="Ando Y."/>
            <person name="Ohji S."/>
            <person name="Hamada M."/>
            <person name="Tamura T."/>
            <person name="Yamazoe A."/>
            <person name="Yamazaki S."/>
            <person name="Fujita N."/>
        </authorList>
    </citation>
    <scope>NUCLEOTIDE SEQUENCE [LARGE SCALE GENOMIC DNA]</scope>
    <source>
        <strain evidence="6 7">NBRC 100340</strain>
    </source>
</reference>
<evidence type="ECO:0000256" key="3">
    <source>
        <dbReference type="SAM" id="MobiDB-lite"/>
    </source>
</evidence>
<comment type="caution">
    <text evidence="6">The sequence shown here is derived from an EMBL/GenBank/DDBJ whole genome shotgun (WGS) entry which is preliminary data.</text>
</comment>
<protein>
    <submittedName>
        <fullName evidence="6">Putative glycosyltransferase</fullName>
    </submittedName>
</protein>
<evidence type="ECO:0000313" key="7">
    <source>
        <dbReference type="Proteomes" id="UP000008366"/>
    </source>
</evidence>
<organism evidence="6 7">
    <name type="scientific">Kineosphaera limosa NBRC 100340</name>
    <dbReference type="NCBI Taxonomy" id="1184609"/>
    <lineage>
        <taxon>Bacteria</taxon>
        <taxon>Bacillati</taxon>
        <taxon>Actinomycetota</taxon>
        <taxon>Actinomycetes</taxon>
        <taxon>Micrococcales</taxon>
        <taxon>Dermatophilaceae</taxon>
        <taxon>Kineosphaera</taxon>
    </lineage>
</organism>
<evidence type="ECO:0000259" key="4">
    <source>
        <dbReference type="Pfam" id="PF00534"/>
    </source>
</evidence>
<evidence type="ECO:0000259" key="5">
    <source>
        <dbReference type="Pfam" id="PF13439"/>
    </source>
</evidence>
<evidence type="ECO:0000313" key="6">
    <source>
        <dbReference type="EMBL" id="GAB98261.1"/>
    </source>
</evidence>
<dbReference type="SUPFAM" id="SSF53756">
    <property type="entry name" value="UDP-Glycosyltransferase/glycogen phosphorylase"/>
    <property type="match status" value="1"/>
</dbReference>
<evidence type="ECO:0000256" key="2">
    <source>
        <dbReference type="ARBA" id="ARBA00022679"/>
    </source>
</evidence>
<dbReference type="eggNOG" id="COG0438">
    <property type="taxonomic scope" value="Bacteria"/>
</dbReference>
<keyword evidence="1" id="KW-0328">Glycosyltransferase</keyword>
<dbReference type="PANTHER" id="PTHR46401:SF2">
    <property type="entry name" value="GLYCOSYLTRANSFERASE WBBK-RELATED"/>
    <property type="match status" value="1"/>
</dbReference>
<feature type="domain" description="Glycosyltransferase subfamily 4-like N-terminal" evidence="5">
    <location>
        <begin position="26"/>
        <end position="231"/>
    </location>
</feature>
<feature type="domain" description="Glycosyl transferase family 1" evidence="4">
    <location>
        <begin position="244"/>
        <end position="397"/>
    </location>
</feature>
<dbReference type="InterPro" id="IPR028098">
    <property type="entry name" value="Glyco_trans_4-like_N"/>
</dbReference>
<feature type="compositionally biased region" description="Basic and acidic residues" evidence="3">
    <location>
        <begin position="438"/>
        <end position="450"/>
    </location>
</feature>
<dbReference type="STRING" id="1184609.KILIM_119_00030"/>
<gene>
    <name evidence="6" type="ORF">KILIM_119_00030</name>
</gene>
<keyword evidence="7" id="KW-1185">Reference proteome</keyword>
<keyword evidence="2 6" id="KW-0808">Transferase</keyword>
<dbReference type="InterPro" id="IPR001296">
    <property type="entry name" value="Glyco_trans_1"/>
</dbReference>
<dbReference type="Proteomes" id="UP000008366">
    <property type="component" value="Unassembled WGS sequence"/>
</dbReference>
<dbReference type="Gene3D" id="3.40.50.2000">
    <property type="entry name" value="Glycogen Phosphorylase B"/>
    <property type="match status" value="2"/>
</dbReference>
<feature type="region of interest" description="Disordered" evidence="3">
    <location>
        <begin position="420"/>
        <end position="450"/>
    </location>
</feature>
<dbReference type="AlphaFoldDB" id="K6WWR0"/>
<name>K6WWR0_9MICO</name>
<dbReference type="GO" id="GO:0009103">
    <property type="term" value="P:lipopolysaccharide biosynthetic process"/>
    <property type="evidence" value="ECO:0007669"/>
    <property type="project" value="TreeGrafter"/>
</dbReference>
<accession>K6WWR0</accession>
<dbReference type="Pfam" id="PF00534">
    <property type="entry name" value="Glycos_transf_1"/>
    <property type="match status" value="1"/>
</dbReference>
<dbReference type="CDD" id="cd03801">
    <property type="entry name" value="GT4_PimA-like"/>
    <property type="match status" value="1"/>
</dbReference>
<dbReference type="GO" id="GO:0016757">
    <property type="term" value="F:glycosyltransferase activity"/>
    <property type="evidence" value="ECO:0007669"/>
    <property type="project" value="UniProtKB-KW"/>
</dbReference>